<keyword evidence="5" id="KW-1185">Reference proteome</keyword>
<gene>
    <name evidence="4" type="ORF">RUMCAL_02517</name>
</gene>
<dbReference type="STRING" id="411473.RUMCAL_02517"/>
<dbReference type="GO" id="GO:0016491">
    <property type="term" value="F:oxidoreductase activity"/>
    <property type="evidence" value="ECO:0007669"/>
    <property type="project" value="UniProtKB-KW"/>
</dbReference>
<dbReference type="Pfam" id="PF00881">
    <property type="entry name" value="Nitroreductase"/>
    <property type="match status" value="1"/>
</dbReference>
<dbReference type="SUPFAM" id="SSF55469">
    <property type="entry name" value="FMN-dependent nitroreductase-like"/>
    <property type="match status" value="1"/>
</dbReference>
<dbReference type="PANTHER" id="PTHR43673">
    <property type="entry name" value="NAD(P)H NITROREDUCTASE YDGI-RELATED"/>
    <property type="match status" value="1"/>
</dbReference>
<dbReference type="InterPro" id="IPR000415">
    <property type="entry name" value="Nitroreductase-like"/>
</dbReference>
<dbReference type="EMBL" id="AWVF01000300">
    <property type="protein sequence ID" value="ERJ91806.1"/>
    <property type="molecule type" value="Genomic_DNA"/>
</dbReference>
<feature type="domain" description="Nitroreductase" evidence="3">
    <location>
        <begin position="13"/>
        <end position="158"/>
    </location>
</feature>
<dbReference type="GeneID" id="93691723"/>
<dbReference type="HOGENOM" id="CLU_070764_7_0_9"/>
<dbReference type="Proteomes" id="UP000016662">
    <property type="component" value="Unassembled WGS sequence"/>
</dbReference>
<keyword evidence="2" id="KW-0560">Oxidoreductase</keyword>
<sequence length="178" mass="19697">MYEENAVLHALCTRRSVRSYNSTKPVEQEKIQAVLTAGQYAPTGMNRMPTKFVVIRNPEMLHQLSNQNAEIMGAADRDPFYGAPVAILVLVDSTVHTWVEDGSLAMGAMLNAAYAVGLGSCWIHRARETFDSEAGKALLKQWGIPETYRGVGFCILGYAAGELPQPKPRKDDQILWID</sequence>
<dbReference type="InterPro" id="IPR029479">
    <property type="entry name" value="Nitroreductase"/>
</dbReference>
<comment type="caution">
    <text evidence="4">The sequence shown here is derived from an EMBL/GenBank/DDBJ whole genome shotgun (WGS) entry which is preliminary data.</text>
</comment>
<dbReference type="Gene3D" id="3.40.109.10">
    <property type="entry name" value="NADH Oxidase"/>
    <property type="match status" value="1"/>
</dbReference>
<evidence type="ECO:0000256" key="1">
    <source>
        <dbReference type="ARBA" id="ARBA00007118"/>
    </source>
</evidence>
<name>U2JZU4_9FIRM</name>
<evidence type="ECO:0000259" key="3">
    <source>
        <dbReference type="Pfam" id="PF00881"/>
    </source>
</evidence>
<organism evidence="4 5">
    <name type="scientific">Ruminococcus callidus ATCC 27760</name>
    <dbReference type="NCBI Taxonomy" id="411473"/>
    <lineage>
        <taxon>Bacteria</taxon>
        <taxon>Bacillati</taxon>
        <taxon>Bacillota</taxon>
        <taxon>Clostridia</taxon>
        <taxon>Eubacteriales</taxon>
        <taxon>Oscillospiraceae</taxon>
        <taxon>Ruminococcus</taxon>
    </lineage>
</organism>
<proteinExistence type="inferred from homology"/>
<evidence type="ECO:0000313" key="5">
    <source>
        <dbReference type="Proteomes" id="UP000016662"/>
    </source>
</evidence>
<evidence type="ECO:0000256" key="2">
    <source>
        <dbReference type="ARBA" id="ARBA00023002"/>
    </source>
</evidence>
<dbReference type="RefSeq" id="WP_021680683.1">
    <property type="nucleotide sequence ID" value="NZ_KI260297.1"/>
</dbReference>
<evidence type="ECO:0000313" key="4">
    <source>
        <dbReference type="EMBL" id="ERJ91806.1"/>
    </source>
</evidence>
<accession>U2JZU4</accession>
<dbReference type="OrthoDB" id="9783470at2"/>
<protein>
    <submittedName>
        <fullName evidence="4">Nitroreductase family protein</fullName>
    </submittedName>
</protein>
<dbReference type="eggNOG" id="COG0778">
    <property type="taxonomic scope" value="Bacteria"/>
</dbReference>
<comment type="similarity">
    <text evidence="1">Belongs to the nitroreductase family.</text>
</comment>
<dbReference type="AlphaFoldDB" id="U2JZU4"/>
<dbReference type="PATRIC" id="fig|411473.3.peg.2106"/>
<reference evidence="4 5" key="1">
    <citation type="submission" date="2013-07" db="EMBL/GenBank/DDBJ databases">
        <authorList>
            <person name="Weinstock G."/>
            <person name="Sodergren E."/>
            <person name="Wylie T."/>
            <person name="Fulton L."/>
            <person name="Fulton R."/>
            <person name="Fronick C."/>
            <person name="O'Laughlin M."/>
            <person name="Godfrey J."/>
            <person name="Miner T."/>
            <person name="Herter B."/>
            <person name="Appelbaum E."/>
            <person name="Cordes M."/>
            <person name="Lek S."/>
            <person name="Wollam A."/>
            <person name="Pepin K.H."/>
            <person name="Palsikar V.B."/>
            <person name="Mitreva M."/>
            <person name="Wilson R.K."/>
        </authorList>
    </citation>
    <scope>NUCLEOTIDE SEQUENCE [LARGE SCALE GENOMIC DNA]</scope>
    <source>
        <strain evidence="4 5">ATCC 27760</strain>
    </source>
</reference>
<dbReference type="PANTHER" id="PTHR43673:SF10">
    <property type="entry name" value="NADH DEHYDROGENASE_NAD(P)H NITROREDUCTASE XCC3605-RELATED"/>
    <property type="match status" value="1"/>
</dbReference>